<dbReference type="InterPro" id="IPR002048">
    <property type="entry name" value="EF_hand_dom"/>
</dbReference>
<name>A0A8S1DHL3_9INSE</name>
<reference evidence="3 4" key="1">
    <citation type="submission" date="2020-04" db="EMBL/GenBank/DDBJ databases">
        <authorList>
            <person name="Alioto T."/>
            <person name="Alioto T."/>
            <person name="Gomez Garrido J."/>
        </authorList>
    </citation>
    <scope>NUCLEOTIDE SEQUENCE [LARGE SCALE GENOMIC DNA]</scope>
</reference>
<evidence type="ECO:0000313" key="3">
    <source>
        <dbReference type="EMBL" id="CAB3383152.1"/>
    </source>
</evidence>
<keyword evidence="1" id="KW-0106">Calcium</keyword>
<dbReference type="PROSITE" id="PS50222">
    <property type="entry name" value="EF_HAND_2"/>
    <property type="match status" value="1"/>
</dbReference>
<organism evidence="3 4">
    <name type="scientific">Cloeon dipterum</name>
    <dbReference type="NCBI Taxonomy" id="197152"/>
    <lineage>
        <taxon>Eukaryota</taxon>
        <taxon>Metazoa</taxon>
        <taxon>Ecdysozoa</taxon>
        <taxon>Arthropoda</taxon>
        <taxon>Hexapoda</taxon>
        <taxon>Insecta</taxon>
        <taxon>Pterygota</taxon>
        <taxon>Palaeoptera</taxon>
        <taxon>Ephemeroptera</taxon>
        <taxon>Pisciforma</taxon>
        <taxon>Baetidae</taxon>
        <taxon>Cloeon</taxon>
    </lineage>
</organism>
<dbReference type="PROSITE" id="PS00018">
    <property type="entry name" value="EF_HAND_1"/>
    <property type="match status" value="3"/>
</dbReference>
<proteinExistence type="predicted"/>
<dbReference type="AlphaFoldDB" id="A0A8S1DHL3"/>
<dbReference type="InterPro" id="IPR011992">
    <property type="entry name" value="EF-hand-dom_pair"/>
</dbReference>
<dbReference type="Pfam" id="PF13499">
    <property type="entry name" value="EF-hand_7"/>
    <property type="match status" value="1"/>
</dbReference>
<dbReference type="SUPFAM" id="SSF47473">
    <property type="entry name" value="EF-hand"/>
    <property type="match status" value="1"/>
</dbReference>
<dbReference type="OrthoDB" id="10038259at2759"/>
<evidence type="ECO:0000256" key="1">
    <source>
        <dbReference type="ARBA" id="ARBA00022837"/>
    </source>
</evidence>
<gene>
    <name evidence="3" type="ORF">CLODIP_2_CD11734</name>
</gene>
<keyword evidence="4" id="KW-1185">Reference proteome</keyword>
<protein>
    <recommendedName>
        <fullName evidence="2">EF-hand domain-containing protein</fullName>
    </recommendedName>
</protein>
<dbReference type="Gene3D" id="1.10.238.10">
    <property type="entry name" value="EF-hand"/>
    <property type="match status" value="1"/>
</dbReference>
<feature type="domain" description="EF-hand" evidence="2">
    <location>
        <begin position="57"/>
        <end position="92"/>
    </location>
</feature>
<dbReference type="InterPro" id="IPR018247">
    <property type="entry name" value="EF_Hand_1_Ca_BS"/>
</dbReference>
<dbReference type="GO" id="GO:0005509">
    <property type="term" value="F:calcium ion binding"/>
    <property type="evidence" value="ECO:0007669"/>
    <property type="project" value="InterPro"/>
</dbReference>
<dbReference type="Proteomes" id="UP000494165">
    <property type="component" value="Unassembled WGS sequence"/>
</dbReference>
<evidence type="ECO:0000259" key="2">
    <source>
        <dbReference type="PROSITE" id="PS50222"/>
    </source>
</evidence>
<dbReference type="EMBL" id="CADEPI010000298">
    <property type="protein sequence ID" value="CAB3383152.1"/>
    <property type="molecule type" value="Genomic_DNA"/>
</dbReference>
<comment type="caution">
    <text evidence="3">The sequence shown here is derived from an EMBL/GenBank/DDBJ whole genome shotgun (WGS) entry which is preliminary data.</text>
</comment>
<evidence type="ECO:0000313" key="4">
    <source>
        <dbReference type="Proteomes" id="UP000494165"/>
    </source>
</evidence>
<dbReference type="Pfam" id="PF13202">
    <property type="entry name" value="EF-hand_5"/>
    <property type="match status" value="1"/>
</dbReference>
<accession>A0A8S1DHL3</accession>
<sequence>MAYTWDNRVKFVVRFMYDIDNNGYLDKNDFECLALRATLLEARGEYSAQRFAENQKIMQNLWSEIAELADFNKDGQVSVDEFKLAVKNSCIGKKYNEFPPAMRVFIDSTFKTMDINADGVIGPEEYRVDCVSRSAFTTVDQLDEAFNKLLNDNDKKIGGINLARYQELYAQFIGDANEANPAVYLFGPLTELS</sequence>
<dbReference type="SMART" id="SM00054">
    <property type="entry name" value="EFh"/>
    <property type="match status" value="2"/>
</dbReference>